<dbReference type="AlphaFoldDB" id="A0AAV9I5I7"/>
<dbReference type="InterPro" id="IPR011008">
    <property type="entry name" value="Dimeric_a/b-barrel"/>
</dbReference>
<proteinExistence type="predicted"/>
<organism evidence="1 2">
    <name type="scientific">Cladorrhinum samala</name>
    <dbReference type="NCBI Taxonomy" id="585594"/>
    <lineage>
        <taxon>Eukaryota</taxon>
        <taxon>Fungi</taxon>
        <taxon>Dikarya</taxon>
        <taxon>Ascomycota</taxon>
        <taxon>Pezizomycotina</taxon>
        <taxon>Sordariomycetes</taxon>
        <taxon>Sordariomycetidae</taxon>
        <taxon>Sordariales</taxon>
        <taxon>Podosporaceae</taxon>
        <taxon>Cladorrhinum</taxon>
    </lineage>
</organism>
<reference evidence="1" key="1">
    <citation type="journal article" date="2023" name="Mol. Phylogenet. Evol.">
        <title>Genome-scale phylogeny and comparative genomics of the fungal order Sordariales.</title>
        <authorList>
            <person name="Hensen N."/>
            <person name="Bonometti L."/>
            <person name="Westerberg I."/>
            <person name="Brannstrom I.O."/>
            <person name="Guillou S."/>
            <person name="Cros-Aarteil S."/>
            <person name="Calhoun S."/>
            <person name="Haridas S."/>
            <person name="Kuo A."/>
            <person name="Mondo S."/>
            <person name="Pangilinan J."/>
            <person name="Riley R."/>
            <person name="LaButti K."/>
            <person name="Andreopoulos B."/>
            <person name="Lipzen A."/>
            <person name="Chen C."/>
            <person name="Yan M."/>
            <person name="Daum C."/>
            <person name="Ng V."/>
            <person name="Clum A."/>
            <person name="Steindorff A."/>
            <person name="Ohm R.A."/>
            <person name="Martin F."/>
            <person name="Silar P."/>
            <person name="Natvig D.O."/>
            <person name="Lalanne C."/>
            <person name="Gautier V."/>
            <person name="Ament-Velasquez S.L."/>
            <person name="Kruys A."/>
            <person name="Hutchinson M.I."/>
            <person name="Powell A.J."/>
            <person name="Barry K."/>
            <person name="Miller A.N."/>
            <person name="Grigoriev I.V."/>
            <person name="Debuchy R."/>
            <person name="Gladieux P."/>
            <person name="Hiltunen Thoren M."/>
            <person name="Johannesson H."/>
        </authorList>
    </citation>
    <scope>NUCLEOTIDE SEQUENCE</scope>
    <source>
        <strain evidence="1">PSN324</strain>
    </source>
</reference>
<accession>A0AAV9I5I7</accession>
<evidence type="ECO:0000313" key="1">
    <source>
        <dbReference type="EMBL" id="KAK4467145.1"/>
    </source>
</evidence>
<evidence type="ECO:0000313" key="2">
    <source>
        <dbReference type="Proteomes" id="UP001321749"/>
    </source>
</evidence>
<dbReference type="SUPFAM" id="SSF54909">
    <property type="entry name" value="Dimeric alpha+beta barrel"/>
    <property type="match status" value="1"/>
</dbReference>
<dbReference type="Proteomes" id="UP001321749">
    <property type="component" value="Unassembled WGS sequence"/>
</dbReference>
<dbReference type="PANTHER" id="PTHR42052">
    <property type="entry name" value="ABM DOMAIN-CONTAINING PROTEIN"/>
    <property type="match status" value="1"/>
</dbReference>
<dbReference type="PANTHER" id="PTHR42052:SF1">
    <property type="entry name" value="ABM DOMAIN-CONTAINING PROTEIN"/>
    <property type="match status" value="1"/>
</dbReference>
<evidence type="ECO:0008006" key="3">
    <source>
        <dbReference type="Google" id="ProtNLM"/>
    </source>
</evidence>
<dbReference type="EMBL" id="MU864928">
    <property type="protein sequence ID" value="KAK4467145.1"/>
    <property type="molecule type" value="Genomic_DNA"/>
</dbReference>
<gene>
    <name evidence="1" type="ORF">QBC42DRAFT_257825</name>
</gene>
<reference evidence="1" key="2">
    <citation type="submission" date="2023-06" db="EMBL/GenBank/DDBJ databases">
        <authorList>
            <consortium name="Lawrence Berkeley National Laboratory"/>
            <person name="Mondo S.J."/>
            <person name="Hensen N."/>
            <person name="Bonometti L."/>
            <person name="Westerberg I."/>
            <person name="Brannstrom I.O."/>
            <person name="Guillou S."/>
            <person name="Cros-Aarteil S."/>
            <person name="Calhoun S."/>
            <person name="Haridas S."/>
            <person name="Kuo A."/>
            <person name="Pangilinan J."/>
            <person name="Riley R."/>
            <person name="Labutti K."/>
            <person name="Andreopoulos B."/>
            <person name="Lipzen A."/>
            <person name="Chen C."/>
            <person name="Yanf M."/>
            <person name="Daum C."/>
            <person name="Ng V."/>
            <person name="Clum A."/>
            <person name="Steindorff A."/>
            <person name="Ohm R."/>
            <person name="Martin F."/>
            <person name="Silar P."/>
            <person name="Natvig D."/>
            <person name="Lalanne C."/>
            <person name="Gautier V."/>
            <person name="Ament-Velasquez S.L."/>
            <person name="Kruys A."/>
            <person name="Hutchinson M.I."/>
            <person name="Powell A.J."/>
            <person name="Barry K."/>
            <person name="Miller A.N."/>
            <person name="Grigoriev I.V."/>
            <person name="Debuchy R."/>
            <person name="Gladieux P."/>
            <person name="Thoren M.H."/>
            <person name="Johannesson H."/>
        </authorList>
    </citation>
    <scope>NUCLEOTIDE SEQUENCE</scope>
    <source>
        <strain evidence="1">PSN324</strain>
    </source>
</reference>
<dbReference type="Gene3D" id="3.30.70.100">
    <property type="match status" value="2"/>
</dbReference>
<keyword evidence="2" id="KW-1185">Reference proteome</keyword>
<sequence length="220" mass="24826">MAVSEFAVLTLATTPLNNEAKAALTKAQAMQDEWHTRSFPNSPLSRSKRASAWLHQVEDPSLIMTIAQWDTVQAHMDCVASDTNKAIMAELRGKYIDTSKGYDIFHTDTDFLEDGAGNPLLKSPIISVSRLYVSAGKREEFAAQFAQVKPVLEAYAGPKFVRHGWREDLEEGANDEFVLVCGWKSVEKHYAFSDVRGFDQFSQLQGFFVQIDVKHYKRFI</sequence>
<comment type="caution">
    <text evidence="1">The sequence shown here is derived from an EMBL/GenBank/DDBJ whole genome shotgun (WGS) entry which is preliminary data.</text>
</comment>
<name>A0AAV9I5I7_9PEZI</name>
<protein>
    <recommendedName>
        <fullName evidence="3">ABM domain-containing protein</fullName>
    </recommendedName>
</protein>